<reference evidence="2" key="1">
    <citation type="journal article" date="2021" name="Nat. Commun.">
        <title>Genetic determinants of endophytism in the Arabidopsis root mycobiome.</title>
        <authorList>
            <person name="Mesny F."/>
            <person name="Miyauchi S."/>
            <person name="Thiergart T."/>
            <person name="Pickel B."/>
            <person name="Atanasova L."/>
            <person name="Karlsson M."/>
            <person name="Huettel B."/>
            <person name="Barry K.W."/>
            <person name="Haridas S."/>
            <person name="Chen C."/>
            <person name="Bauer D."/>
            <person name="Andreopoulos W."/>
            <person name="Pangilinan J."/>
            <person name="LaButti K."/>
            <person name="Riley R."/>
            <person name="Lipzen A."/>
            <person name="Clum A."/>
            <person name="Drula E."/>
            <person name="Henrissat B."/>
            <person name="Kohler A."/>
            <person name="Grigoriev I.V."/>
            <person name="Martin F.M."/>
            <person name="Hacquard S."/>
        </authorList>
    </citation>
    <scope>NUCLEOTIDE SEQUENCE</scope>
    <source>
        <strain evidence="2">MPI-CAGE-AT-0147</strain>
    </source>
</reference>
<dbReference type="Gene3D" id="1.25.10.10">
    <property type="entry name" value="Leucine-rich Repeat Variant"/>
    <property type="match status" value="2"/>
</dbReference>
<dbReference type="InterPro" id="IPR016024">
    <property type="entry name" value="ARM-type_fold"/>
</dbReference>
<dbReference type="EMBL" id="JAGMUV010000001">
    <property type="protein sequence ID" value="KAH7175815.1"/>
    <property type="molecule type" value="Genomic_DNA"/>
</dbReference>
<sequence length="687" mass="75118">MRVGAETIAGVLQREGSGLASGATSETPQPAEAHSKRVQLSRDILEDLQHTLKTEPPHLEALGRVLGDGSRDVVWRLPYGESGLLNFFLDILANENLSSNVKVHALRIIGNCCADTDENRARIVEGTHLAAIIHQLQDEELIQYAIPVLHNIMVDYEPAQKLASQLSLNKQLISLLETPIAPNLTPLIVYCCKIFSFLIAQDGEVDMASPQTVEVLLRIATSKPAMDDVDDFLSLLSTAANYLANETFQANFLSGQHMDLFMTAFYHAHTHFGPEQEEDPDVASLVKRLCTALLTTVAELTGNDLFATYYPINSSVPQSFLAWLQGANPRLQVAACLGLGNIARSDEMSLALIQDLKVHLPLINTLSNPAITDTQQLHSTLSFLKNLAIPALNKPLLGDLLEATRIPRILSLDSIPQVQFAAVSLARLLLVNCAPNVRLICAPRNAEPSEQSNEHTSVHDILSLFDRADAEPTKLEAARCIASICRVFHTTPVLPLLPEWDPSQDGYASEPKEPLPPAGSSNDDKESQLRGLFYQKHDFTKALSFLVTQQKWPILRSEAWFVFALMSRSKDGASVIANTLTVAEATDALSRAVTGQGLTANNDEQAKQIESAADDATAITNDLGLEPQQVDPKQKENMTRIDRENCLVLCTEIVKNSGSVLTTGQLGLLQDLIRKGTEVMSQEKTKA</sequence>
<dbReference type="GO" id="GO:0005085">
    <property type="term" value="F:guanyl-nucleotide exchange factor activity"/>
    <property type="evidence" value="ECO:0007669"/>
    <property type="project" value="InterPro"/>
</dbReference>
<dbReference type="OrthoDB" id="26149at2759"/>
<gene>
    <name evidence="2" type="ORF">EDB81DRAFT_674218</name>
</gene>
<protein>
    <submittedName>
        <fullName evidence="2">Armadillo-type protein</fullName>
    </submittedName>
</protein>
<dbReference type="Proteomes" id="UP000738349">
    <property type="component" value="Unassembled WGS sequence"/>
</dbReference>
<dbReference type="SUPFAM" id="SSF48371">
    <property type="entry name" value="ARM repeat"/>
    <property type="match status" value="1"/>
</dbReference>
<evidence type="ECO:0000313" key="3">
    <source>
        <dbReference type="Proteomes" id="UP000738349"/>
    </source>
</evidence>
<evidence type="ECO:0000256" key="1">
    <source>
        <dbReference type="SAM" id="MobiDB-lite"/>
    </source>
</evidence>
<accession>A0A9P9FSU1</accession>
<dbReference type="AlphaFoldDB" id="A0A9P9FSU1"/>
<feature type="region of interest" description="Disordered" evidence="1">
    <location>
        <begin position="16"/>
        <end position="36"/>
    </location>
</feature>
<dbReference type="PANTHER" id="PTHR10957">
    <property type="entry name" value="RAP1 GTPASE-GDP DISSOCIATION STIMULATOR 1"/>
    <property type="match status" value="1"/>
</dbReference>
<evidence type="ECO:0000313" key="2">
    <source>
        <dbReference type="EMBL" id="KAH7175815.1"/>
    </source>
</evidence>
<proteinExistence type="predicted"/>
<dbReference type="InterPro" id="IPR040144">
    <property type="entry name" value="RAP1GDS1"/>
</dbReference>
<keyword evidence="3" id="KW-1185">Reference proteome</keyword>
<dbReference type="InterPro" id="IPR011989">
    <property type="entry name" value="ARM-like"/>
</dbReference>
<organism evidence="2 3">
    <name type="scientific">Dactylonectria macrodidyma</name>
    <dbReference type="NCBI Taxonomy" id="307937"/>
    <lineage>
        <taxon>Eukaryota</taxon>
        <taxon>Fungi</taxon>
        <taxon>Dikarya</taxon>
        <taxon>Ascomycota</taxon>
        <taxon>Pezizomycotina</taxon>
        <taxon>Sordariomycetes</taxon>
        <taxon>Hypocreomycetidae</taxon>
        <taxon>Hypocreales</taxon>
        <taxon>Nectriaceae</taxon>
        <taxon>Dactylonectria</taxon>
    </lineage>
</organism>
<comment type="caution">
    <text evidence="2">The sequence shown here is derived from an EMBL/GenBank/DDBJ whole genome shotgun (WGS) entry which is preliminary data.</text>
</comment>
<feature type="region of interest" description="Disordered" evidence="1">
    <location>
        <begin position="500"/>
        <end position="525"/>
    </location>
</feature>
<name>A0A9P9FSU1_9HYPO</name>